<keyword evidence="2" id="KW-0472">Membrane</keyword>
<organism evidence="3 4">
    <name type="scientific">Spiroplasma tabanidicola</name>
    <dbReference type="NCBI Taxonomy" id="324079"/>
    <lineage>
        <taxon>Bacteria</taxon>
        <taxon>Bacillati</taxon>
        <taxon>Mycoplasmatota</taxon>
        <taxon>Mollicutes</taxon>
        <taxon>Entomoplasmatales</taxon>
        <taxon>Spiroplasmataceae</taxon>
        <taxon>Spiroplasma</taxon>
    </lineage>
</organism>
<evidence type="ECO:0000313" key="4">
    <source>
        <dbReference type="Proteomes" id="UP000424468"/>
    </source>
</evidence>
<proteinExistence type="predicted"/>
<feature type="transmembrane region" description="Helical" evidence="2">
    <location>
        <begin position="59"/>
        <end position="82"/>
    </location>
</feature>
<reference evidence="3 4" key="1">
    <citation type="submission" date="2019-11" db="EMBL/GenBank/DDBJ databases">
        <title>Complete genome sequence of Spiroplasma tabanidicola TAUS-1 (DSM 22603).</title>
        <authorList>
            <person name="Huang C.-T."/>
            <person name="Lin Y.-C."/>
            <person name="Kuo C.-H."/>
        </authorList>
    </citation>
    <scope>NUCLEOTIDE SEQUENCE [LARGE SCALE GENOMIC DNA]</scope>
    <source>
        <strain evidence="3 4">TAUS-1</strain>
    </source>
</reference>
<keyword evidence="2" id="KW-0812">Transmembrane</keyword>
<dbReference type="Proteomes" id="UP000424468">
    <property type="component" value="Chromosome"/>
</dbReference>
<dbReference type="RefSeq" id="WP_156006248.1">
    <property type="nucleotide sequence ID" value="NZ_CP046276.1"/>
</dbReference>
<feature type="transmembrane region" description="Helical" evidence="2">
    <location>
        <begin position="94"/>
        <end position="112"/>
    </location>
</feature>
<feature type="coiled-coil region" evidence="1">
    <location>
        <begin position="180"/>
        <end position="249"/>
    </location>
</feature>
<accession>A0A6I6CAB8</accession>
<dbReference type="EMBL" id="CP046276">
    <property type="protein sequence ID" value="QGS51861.1"/>
    <property type="molecule type" value="Genomic_DNA"/>
</dbReference>
<sequence length="251" mass="29769">MKKDENNKNMWQSFNDQRTDFFVSVGYLLIECIIPGILIWVLIGNDFSFSFNKNLPHPIIGYVFLVCIIYLIYSVLCTCFIYHLNGHKADNFTYVVTIAIVFFVLILLGYAFKQNNTIFIIIKLVIILLSAVVAVTAGVFLTYIARNNEFKRKELVEGYLKDQREGKSLSEKMIKRIESYNLMIKKREEKQKKFDELKAKLDLKIEQEYQLQKQREEEKKNRIIKKLDKKEELQRAKQQKKENKKNKIEFK</sequence>
<name>A0A6I6CAB8_9MOLU</name>
<keyword evidence="2" id="KW-1133">Transmembrane helix</keyword>
<evidence type="ECO:0000313" key="3">
    <source>
        <dbReference type="EMBL" id="QGS51861.1"/>
    </source>
</evidence>
<dbReference type="KEGG" id="stab:STABA_v1c04980"/>
<protein>
    <submittedName>
        <fullName evidence="3">Uncharacterized protein</fullName>
    </submittedName>
</protein>
<feature type="transmembrane region" description="Helical" evidence="2">
    <location>
        <begin position="118"/>
        <end position="145"/>
    </location>
</feature>
<dbReference type="OrthoDB" id="389620at2"/>
<gene>
    <name evidence="3" type="ORF">STABA_v1c04980</name>
</gene>
<dbReference type="NCBIfam" id="NF046003">
    <property type="entry name" value="DxFTY_mem_plasm"/>
    <property type="match status" value="1"/>
</dbReference>
<evidence type="ECO:0000256" key="1">
    <source>
        <dbReference type="SAM" id="Coils"/>
    </source>
</evidence>
<dbReference type="AlphaFoldDB" id="A0A6I6CAB8"/>
<keyword evidence="1" id="KW-0175">Coiled coil</keyword>
<feature type="transmembrane region" description="Helical" evidence="2">
    <location>
        <begin position="21"/>
        <end position="43"/>
    </location>
</feature>
<keyword evidence="4" id="KW-1185">Reference proteome</keyword>
<evidence type="ECO:0000256" key="2">
    <source>
        <dbReference type="SAM" id="Phobius"/>
    </source>
</evidence>